<dbReference type="InterPro" id="IPR057210">
    <property type="entry name" value="DUF7888"/>
</dbReference>
<evidence type="ECO:0000313" key="2">
    <source>
        <dbReference type="EMBL" id="KAI6299775.1"/>
    </source>
</evidence>
<sequence>MRTKREECICLQVCSMQPPQWFSLALPSPPSSQPLTAWDTTLLQTFSFNFFLLLFFSLFLRCPAKANLHQPDKMQFNNMLLLASATSILAAPTTLEAPVANVDAAVPAIEFGTAGHIETQAAAEEPEHSLVERQAISGAIIGALTPILQDLATKAVNEAIKQAGIFIKDLRNWTAAREAFTQATVREMWYSNPDPAKYPAVVCYNKGYHLERPEGIAGWTKVELKTGFLHTDYDCMYMEGNNNFYTWSDGGFINYAFGIDRNRCEFDRSTGDILCR</sequence>
<protein>
    <recommendedName>
        <fullName evidence="1">DUF7888 domain-containing protein</fullName>
    </recommendedName>
</protein>
<dbReference type="EMBL" id="JABSND010000063">
    <property type="protein sequence ID" value="KAI6299775.1"/>
    <property type="molecule type" value="Genomic_DNA"/>
</dbReference>
<proteinExistence type="predicted"/>
<dbReference type="Proteomes" id="UP001059893">
    <property type="component" value="Unassembled WGS sequence"/>
</dbReference>
<name>A0ABQ8NND9_PYRGI</name>
<reference evidence="2" key="1">
    <citation type="submission" date="2021-01" db="EMBL/GenBank/DDBJ databases">
        <title>Deciphering the adaptive evolutionary patterns associated with biogeogrpahic diversity in the finger millet blast pathogen Magnaporthe oryzae in Eastern Africa.</title>
        <authorList>
            <person name="Onyema G."/>
            <person name="Shittu T.A."/>
            <person name="Dodsworth S."/>
            <person name="Devilliers S."/>
            <person name="Muthumeenakshi S."/>
            <person name="Sreenivasaprasad S."/>
        </authorList>
    </citation>
    <scope>NUCLEOTIDE SEQUENCE</scope>
    <source>
        <strain evidence="2">D15/s37</strain>
    </source>
</reference>
<dbReference type="PANTHER" id="PTHR40845:SF1">
    <property type="match status" value="1"/>
</dbReference>
<evidence type="ECO:0000259" key="1">
    <source>
        <dbReference type="Pfam" id="PF25411"/>
    </source>
</evidence>
<organism evidence="2 3">
    <name type="scientific">Pyricularia grisea</name>
    <name type="common">Crabgrass-specific blast fungus</name>
    <name type="synonym">Magnaporthe grisea</name>
    <dbReference type="NCBI Taxonomy" id="148305"/>
    <lineage>
        <taxon>Eukaryota</taxon>
        <taxon>Fungi</taxon>
        <taxon>Dikarya</taxon>
        <taxon>Ascomycota</taxon>
        <taxon>Pezizomycotina</taxon>
        <taxon>Sordariomycetes</taxon>
        <taxon>Sordariomycetidae</taxon>
        <taxon>Magnaporthales</taxon>
        <taxon>Pyriculariaceae</taxon>
        <taxon>Pyricularia</taxon>
    </lineage>
</organism>
<comment type="caution">
    <text evidence="2">The sequence shown here is derived from an EMBL/GenBank/DDBJ whole genome shotgun (WGS) entry which is preliminary data.</text>
</comment>
<dbReference type="Pfam" id="PF25411">
    <property type="entry name" value="DUF7888"/>
    <property type="match status" value="1"/>
</dbReference>
<dbReference type="PANTHER" id="PTHR40845">
    <property type="match status" value="1"/>
</dbReference>
<accession>A0ABQ8NND9</accession>
<evidence type="ECO:0000313" key="3">
    <source>
        <dbReference type="Proteomes" id="UP001059893"/>
    </source>
</evidence>
<gene>
    <name evidence="2" type="ORF">MCOR33_004365</name>
</gene>
<keyword evidence="3" id="KW-1185">Reference proteome</keyword>
<feature type="domain" description="DUF7888" evidence="1">
    <location>
        <begin position="142"/>
        <end position="276"/>
    </location>
</feature>